<dbReference type="Gene3D" id="3.40.720.10">
    <property type="entry name" value="Alkaline Phosphatase, subunit A"/>
    <property type="match status" value="1"/>
</dbReference>
<organism evidence="1 2">
    <name type="scientific">Nostocoides veronense</name>
    <dbReference type="NCBI Taxonomy" id="330836"/>
    <lineage>
        <taxon>Bacteria</taxon>
        <taxon>Bacillati</taxon>
        <taxon>Actinomycetota</taxon>
        <taxon>Actinomycetes</taxon>
        <taxon>Micrococcales</taxon>
        <taxon>Intrasporangiaceae</taxon>
        <taxon>Nostocoides</taxon>
    </lineage>
</organism>
<dbReference type="SUPFAM" id="SSF53649">
    <property type="entry name" value="Alkaline phosphatase-like"/>
    <property type="match status" value="1"/>
</dbReference>
<keyword evidence="2" id="KW-1185">Reference proteome</keyword>
<gene>
    <name evidence="1" type="ORF">GCM10009811_14320</name>
</gene>
<dbReference type="RefSeq" id="WP_344082971.1">
    <property type="nucleotide sequence ID" value="NZ_BAAAPO010000023.1"/>
</dbReference>
<dbReference type="Proteomes" id="UP001499938">
    <property type="component" value="Unassembled WGS sequence"/>
</dbReference>
<dbReference type="Pfam" id="PF01663">
    <property type="entry name" value="Phosphodiest"/>
    <property type="match status" value="1"/>
</dbReference>
<evidence type="ECO:0000313" key="1">
    <source>
        <dbReference type="EMBL" id="GAA1790563.1"/>
    </source>
</evidence>
<accession>A0ABP4XPL8</accession>
<dbReference type="InterPro" id="IPR017850">
    <property type="entry name" value="Alkaline_phosphatase_core_sf"/>
</dbReference>
<protein>
    <submittedName>
        <fullName evidence="1">Alkaline phosphatase family protein</fullName>
    </submittedName>
</protein>
<dbReference type="InterPro" id="IPR002591">
    <property type="entry name" value="Phosphodiest/P_Trfase"/>
</dbReference>
<dbReference type="PANTHER" id="PTHR10151:SF120">
    <property type="entry name" value="BIS(5'-ADENOSYL)-TRIPHOSPHATASE"/>
    <property type="match status" value="1"/>
</dbReference>
<comment type="caution">
    <text evidence="1">The sequence shown here is derived from an EMBL/GenBank/DDBJ whole genome shotgun (WGS) entry which is preliminary data.</text>
</comment>
<evidence type="ECO:0000313" key="2">
    <source>
        <dbReference type="Proteomes" id="UP001499938"/>
    </source>
</evidence>
<dbReference type="EMBL" id="BAAAPO010000023">
    <property type="protein sequence ID" value="GAA1790563.1"/>
    <property type="molecule type" value="Genomic_DNA"/>
</dbReference>
<sequence length="385" mass="40923">MTGARPPGLHPPSYEHASLPNVLPAVAESLGMPLGPARAGDLTLPPARSAVVVLLDGLGLELLRRRAGHAPYLRSLLRDSPELVCGFPATTATSLASLGTGLPPGIHGLLGYQSVRPGDGRIFDHLSWEDGPDPVAWQPESTIFEQLAQRGMEVVRIGLPRFDGSGLTVAAQRGGRFVGASSLSAGVQAAIRAVTPMRQGIVYLYWGDIDSTGHVKGLASPEWVARLEEADAALRRLAEQLPRHTSLTITADHGMVDVPFTDRLDLATDPELAAGVRAITNEPRAPHVYCLPGAADAVEQTWRARLADSALVLTREQAIDEGWFGPVAPRNVERIGDVVVAMGQLGAIEDSRTSKPILLRLLAMHGSVTRDEIAVPLLHQPAAAI</sequence>
<dbReference type="PANTHER" id="PTHR10151">
    <property type="entry name" value="ECTONUCLEOTIDE PYROPHOSPHATASE/PHOSPHODIESTERASE"/>
    <property type="match status" value="1"/>
</dbReference>
<name>A0ABP4XPL8_9MICO</name>
<reference evidence="2" key="1">
    <citation type="journal article" date="2019" name="Int. J. Syst. Evol. Microbiol.">
        <title>The Global Catalogue of Microorganisms (GCM) 10K type strain sequencing project: providing services to taxonomists for standard genome sequencing and annotation.</title>
        <authorList>
            <consortium name="The Broad Institute Genomics Platform"/>
            <consortium name="The Broad Institute Genome Sequencing Center for Infectious Disease"/>
            <person name="Wu L."/>
            <person name="Ma J."/>
        </authorList>
    </citation>
    <scope>NUCLEOTIDE SEQUENCE [LARGE SCALE GENOMIC DNA]</scope>
    <source>
        <strain evidence="2">JCM 15592</strain>
    </source>
</reference>
<proteinExistence type="predicted"/>